<dbReference type="InterPro" id="IPR017932">
    <property type="entry name" value="GATase_2_dom"/>
</dbReference>
<evidence type="ECO:0000256" key="1">
    <source>
        <dbReference type="ARBA" id="ARBA00022598"/>
    </source>
</evidence>
<dbReference type="PANTHER" id="PTHR11772">
    <property type="entry name" value="ASPARAGINE SYNTHETASE"/>
    <property type="match status" value="1"/>
</dbReference>
<name>A0A5P2WZ11_STRST</name>
<dbReference type="GO" id="GO:0005829">
    <property type="term" value="C:cytosol"/>
    <property type="evidence" value="ECO:0007669"/>
    <property type="project" value="TreeGrafter"/>
</dbReference>
<evidence type="ECO:0000313" key="8">
    <source>
        <dbReference type="Proteomes" id="UP000326505"/>
    </source>
</evidence>
<dbReference type="PANTHER" id="PTHR11772:SF2">
    <property type="entry name" value="ASPARAGINE SYNTHETASE [GLUTAMINE-HYDROLYZING]"/>
    <property type="match status" value="1"/>
</dbReference>
<dbReference type="OrthoDB" id="9763290at2"/>
<dbReference type="GO" id="GO:0005524">
    <property type="term" value="F:ATP binding"/>
    <property type="evidence" value="ECO:0007669"/>
    <property type="project" value="UniProtKB-KW"/>
</dbReference>
<keyword evidence="1 6" id="KW-0436">Ligase</keyword>
<dbReference type="InterPro" id="IPR014729">
    <property type="entry name" value="Rossmann-like_a/b/a_fold"/>
</dbReference>
<organism evidence="7 8">
    <name type="scientific">Streptomyces spectabilis</name>
    <dbReference type="NCBI Taxonomy" id="68270"/>
    <lineage>
        <taxon>Bacteria</taxon>
        <taxon>Bacillati</taxon>
        <taxon>Actinomycetota</taxon>
        <taxon>Actinomycetes</taxon>
        <taxon>Kitasatosporales</taxon>
        <taxon>Streptomycetaceae</taxon>
        <taxon>Streptomyces</taxon>
    </lineage>
</organism>
<dbReference type="KEGG" id="sspb:CP982_00545"/>
<dbReference type="Proteomes" id="UP000326505">
    <property type="component" value="Chromosome"/>
</dbReference>
<accession>A0A5P2WZ11</accession>
<dbReference type="Gene3D" id="3.60.20.10">
    <property type="entry name" value="Glutamine Phosphoribosylpyrophosphate, subunit 1, domain 1"/>
    <property type="match status" value="1"/>
</dbReference>
<dbReference type="InterPro" id="IPR050795">
    <property type="entry name" value="Asn_Synthetase"/>
</dbReference>
<reference evidence="7 8" key="1">
    <citation type="submission" date="2017-09" db="EMBL/GenBank/DDBJ databases">
        <authorList>
            <person name="Lee N."/>
            <person name="Cho B.-K."/>
        </authorList>
    </citation>
    <scope>NUCLEOTIDE SEQUENCE [LARGE SCALE GENOMIC DNA]</scope>
    <source>
        <strain evidence="7 8">ATCC 27465</strain>
    </source>
</reference>
<sequence>MEPNLPAATGFLADVRQDGGRTLAPVFAALGARDRWQERTGDAVLHADLVHSGTPAGARARTRGGALVFAGELYNRDELVGLLPGGASPDSDATLVAALFAVYDVHAFRLLNGRFAALIADSGRAVLATDHAGSVPLYASVAPGRVLAATEAKALRTAPRGRPLPARPVRRLPGTHQVPAGTVLDIAVATASCLPHRTWTPPLARRVMPEEEAVDAVRRTLERAVAARTGRGTPLVVLSGGIDSSTVAALAARRSTGPIDTVSMGTDEADEFPQARVVARHVGSTHRDVTIPADELLSRLPHTVWASECLDPDIVEYLLPLTALYLRLGRGGDGGRRILTGYGADIPLGGMHRESRLPQLDTAVCHDMDTFDGLNEMAPALSGVAGHWSTHPYWDRDVLDVLVSLEAGLKRRHGRDKWVLRAAMDDVLPHEVVVRPKLGVHEGSGTTSSFSRLVRDAGVPRDLVHRVKGLVVQAIFDRVVVEGRHPDEVATGAVVERVAGHVVPGTRPVPR</sequence>
<evidence type="ECO:0000313" key="6">
    <source>
        <dbReference type="EMBL" id="MBB5107932.1"/>
    </source>
</evidence>
<dbReference type="RefSeq" id="WP_150508628.1">
    <property type="nucleotide sequence ID" value="NZ_BMSQ01000029.1"/>
</dbReference>
<dbReference type="Gene3D" id="3.40.50.620">
    <property type="entry name" value="HUPs"/>
    <property type="match status" value="1"/>
</dbReference>
<dbReference type="EMBL" id="CP023690">
    <property type="protein sequence ID" value="QEV57411.1"/>
    <property type="molecule type" value="Genomic_DNA"/>
</dbReference>
<evidence type="ECO:0000259" key="5">
    <source>
        <dbReference type="Pfam" id="PF13537"/>
    </source>
</evidence>
<proteinExistence type="predicted"/>
<keyword evidence="3" id="KW-0067">ATP-binding</keyword>
<dbReference type="Proteomes" id="UP000549009">
    <property type="component" value="Unassembled WGS sequence"/>
</dbReference>
<evidence type="ECO:0000256" key="2">
    <source>
        <dbReference type="ARBA" id="ARBA00022741"/>
    </source>
</evidence>
<dbReference type="AlphaFoldDB" id="A0A5P2WZ11"/>
<evidence type="ECO:0000313" key="9">
    <source>
        <dbReference type="Proteomes" id="UP000549009"/>
    </source>
</evidence>
<dbReference type="GO" id="GO:0034027">
    <property type="term" value="F:(carboxyethyl)arginine beta-lactam-synthase activity"/>
    <property type="evidence" value="ECO:0007669"/>
    <property type="project" value="UniProtKB-EC"/>
</dbReference>
<keyword evidence="2" id="KW-0547">Nucleotide-binding</keyword>
<dbReference type="EC" id="6.3.3.4" evidence="6"/>
<evidence type="ECO:0000259" key="4">
    <source>
        <dbReference type="Pfam" id="PF00733"/>
    </source>
</evidence>
<dbReference type="Pfam" id="PF00733">
    <property type="entry name" value="Asn_synthase"/>
    <property type="match status" value="2"/>
</dbReference>
<dbReference type="GO" id="GO:0004066">
    <property type="term" value="F:asparagine synthase (glutamine-hydrolyzing) activity"/>
    <property type="evidence" value="ECO:0007669"/>
    <property type="project" value="InterPro"/>
</dbReference>
<dbReference type="SUPFAM" id="SSF56235">
    <property type="entry name" value="N-terminal nucleophile aminohydrolases (Ntn hydrolases)"/>
    <property type="match status" value="1"/>
</dbReference>
<evidence type="ECO:0000313" key="7">
    <source>
        <dbReference type="EMBL" id="QEV57411.1"/>
    </source>
</evidence>
<feature type="domain" description="Glutamine amidotransferase type-2" evidence="5">
    <location>
        <begin position="64"/>
        <end position="156"/>
    </location>
</feature>
<feature type="domain" description="Asparagine synthetase" evidence="4">
    <location>
        <begin position="217"/>
        <end position="357"/>
    </location>
</feature>
<dbReference type="EMBL" id="JACHJD010000016">
    <property type="protein sequence ID" value="MBB5107932.1"/>
    <property type="molecule type" value="Genomic_DNA"/>
</dbReference>
<dbReference type="Pfam" id="PF13537">
    <property type="entry name" value="GATase_7"/>
    <property type="match status" value="1"/>
</dbReference>
<dbReference type="InterPro" id="IPR001962">
    <property type="entry name" value="Asn_synthase"/>
</dbReference>
<keyword evidence="9" id="KW-1185">Reference proteome</keyword>
<feature type="domain" description="Asparagine synthetase" evidence="4">
    <location>
        <begin position="391"/>
        <end position="479"/>
    </location>
</feature>
<dbReference type="InterPro" id="IPR029055">
    <property type="entry name" value="Ntn_hydrolases_N"/>
</dbReference>
<dbReference type="SUPFAM" id="SSF52402">
    <property type="entry name" value="Adenine nucleotide alpha hydrolases-like"/>
    <property type="match status" value="1"/>
</dbReference>
<dbReference type="GO" id="GO:0006529">
    <property type="term" value="P:asparagine biosynthetic process"/>
    <property type="evidence" value="ECO:0007669"/>
    <property type="project" value="InterPro"/>
</dbReference>
<evidence type="ECO:0000256" key="3">
    <source>
        <dbReference type="ARBA" id="ARBA00022840"/>
    </source>
</evidence>
<reference evidence="6 9" key="2">
    <citation type="submission" date="2020-08" db="EMBL/GenBank/DDBJ databases">
        <title>Genomic Encyclopedia of Type Strains, Phase III (KMG-III): the genomes of soil and plant-associated and newly described type strains.</title>
        <authorList>
            <person name="Whitman W."/>
        </authorList>
    </citation>
    <scope>NUCLEOTIDE SEQUENCE [LARGE SCALE GENOMIC DNA]</scope>
    <source>
        <strain evidence="6 9">CECT 3146</strain>
    </source>
</reference>
<gene>
    <name evidence="7" type="ORF">CP982_00545</name>
    <name evidence="6" type="ORF">FHS40_007053</name>
</gene>
<dbReference type="CDD" id="cd01991">
    <property type="entry name" value="Asn_synthase_B_C"/>
    <property type="match status" value="1"/>
</dbReference>
<protein>
    <submittedName>
        <fullName evidence="6">(Carboxyethyl)arginine beta-lactam-synthase</fullName>
        <ecNumber evidence="6">6.3.3.4</ecNumber>
    </submittedName>
    <submittedName>
        <fullName evidence="7">Asparagine synthetase B</fullName>
    </submittedName>
</protein>